<organism evidence="2 3">
    <name type="scientific">Okibacterium fritillariae</name>
    <dbReference type="NCBI Taxonomy" id="123320"/>
    <lineage>
        <taxon>Bacteria</taxon>
        <taxon>Bacillati</taxon>
        <taxon>Actinomycetota</taxon>
        <taxon>Actinomycetes</taxon>
        <taxon>Micrococcales</taxon>
        <taxon>Microbacteriaceae</taxon>
        <taxon>Okibacterium</taxon>
    </lineage>
</organism>
<comment type="similarity">
    <text evidence="1">Belongs to the ROK (NagC/XylR) family.</text>
</comment>
<gene>
    <name evidence="2" type="ORF">SAMN06309945_0994</name>
</gene>
<dbReference type="AlphaFoldDB" id="A0A1T5IYY7"/>
<dbReference type="InterPro" id="IPR036390">
    <property type="entry name" value="WH_DNA-bd_sf"/>
</dbReference>
<evidence type="ECO:0000313" key="3">
    <source>
        <dbReference type="Proteomes" id="UP000190857"/>
    </source>
</evidence>
<reference evidence="2 3" key="1">
    <citation type="submission" date="2017-02" db="EMBL/GenBank/DDBJ databases">
        <authorList>
            <person name="Peterson S.W."/>
        </authorList>
    </citation>
    <scope>NUCLEOTIDE SEQUENCE [LARGE SCALE GENOMIC DNA]</scope>
    <source>
        <strain evidence="2 3">VKM Ac-2059</strain>
    </source>
</reference>
<evidence type="ECO:0000256" key="1">
    <source>
        <dbReference type="ARBA" id="ARBA00006479"/>
    </source>
</evidence>
<protein>
    <submittedName>
        <fullName evidence="2">Sugar kinase of the NBD/HSP70 family, may contain an N-terminal HTH domain</fullName>
    </submittedName>
</protein>
<dbReference type="Proteomes" id="UP000190857">
    <property type="component" value="Unassembled WGS sequence"/>
</dbReference>
<dbReference type="PANTHER" id="PTHR18964:SF173">
    <property type="entry name" value="GLUCOKINASE"/>
    <property type="match status" value="1"/>
</dbReference>
<dbReference type="Pfam" id="PF13412">
    <property type="entry name" value="HTH_24"/>
    <property type="match status" value="1"/>
</dbReference>
<dbReference type="Pfam" id="PF00480">
    <property type="entry name" value="ROK"/>
    <property type="match status" value="1"/>
</dbReference>
<keyword evidence="3" id="KW-1185">Reference proteome</keyword>
<dbReference type="SUPFAM" id="SSF53067">
    <property type="entry name" value="Actin-like ATPase domain"/>
    <property type="match status" value="1"/>
</dbReference>
<dbReference type="EMBL" id="FUZP01000001">
    <property type="protein sequence ID" value="SKC44153.1"/>
    <property type="molecule type" value="Genomic_DNA"/>
</dbReference>
<dbReference type="InterPro" id="IPR036388">
    <property type="entry name" value="WH-like_DNA-bd_sf"/>
</dbReference>
<dbReference type="STRING" id="123320.SAMN06309945_0994"/>
<keyword evidence="2" id="KW-0808">Transferase</keyword>
<dbReference type="GO" id="GO:0016301">
    <property type="term" value="F:kinase activity"/>
    <property type="evidence" value="ECO:0007669"/>
    <property type="project" value="UniProtKB-KW"/>
</dbReference>
<proteinExistence type="inferred from homology"/>
<sequence>MRPTGSQTSLREANRALTVEAVRRHGGITQVELAGATGLSPATVSNIVKELTAAGTLAVSYAVRNGRRAVQVTLARGNGLVVGMHVGTRHLRIALADPSSSIVAEHHMPLAPDHYADASLDRAAFLLDDLLDRVGADSGEVRGIGIAVPAPIDPETGHTAVPGLMRGWDGVDIAHAVQQRVGCPASAGNDATLAGVAEAHTGVARGIPNVLYLRASHGIGGVVVRGGTPQIGRRGAGGEIGHVSIDPDGPLCRCGNRGCLESFVGAAALTAQLPAAYSHLNYADIISEASAGDPLCGRIVADAGRHIGLALASANNLLDVDLIVVGGELAETRELLLSPVRHSFERNAFGAVGSAPAVVAGELGVRAPLHGAIGLAVSALAI</sequence>
<accession>A0A1T5IYY7</accession>
<dbReference type="SUPFAM" id="SSF46785">
    <property type="entry name" value="Winged helix' DNA-binding domain"/>
    <property type="match status" value="1"/>
</dbReference>
<dbReference type="InterPro" id="IPR043129">
    <property type="entry name" value="ATPase_NBD"/>
</dbReference>
<dbReference type="Gene3D" id="1.10.10.10">
    <property type="entry name" value="Winged helix-like DNA-binding domain superfamily/Winged helix DNA-binding domain"/>
    <property type="match status" value="1"/>
</dbReference>
<dbReference type="InterPro" id="IPR000600">
    <property type="entry name" value="ROK"/>
</dbReference>
<dbReference type="Gene3D" id="3.30.420.40">
    <property type="match status" value="2"/>
</dbReference>
<evidence type="ECO:0000313" key="2">
    <source>
        <dbReference type="EMBL" id="SKC44153.1"/>
    </source>
</evidence>
<dbReference type="PANTHER" id="PTHR18964">
    <property type="entry name" value="ROK (REPRESSOR, ORF, KINASE) FAMILY"/>
    <property type="match status" value="1"/>
</dbReference>
<keyword evidence="2" id="KW-0418">Kinase</keyword>
<name>A0A1T5IYY7_9MICO</name>